<keyword evidence="2" id="KW-1185">Reference proteome</keyword>
<protein>
    <recommendedName>
        <fullName evidence="3">Reverse transcriptase domain-containing protein</fullName>
    </recommendedName>
</protein>
<dbReference type="EMBL" id="JAVFWL010000004">
    <property type="protein sequence ID" value="KAK6751216.1"/>
    <property type="molecule type" value="Genomic_DNA"/>
</dbReference>
<sequence length="109" mass="12678">MIKICQEYSKPVQLEFLDFEDAFDSSHQSRLLNALRADGVPAKVCHNEDLFAEIDVVCRRITHLKEKYQHLAPPSKVAAENRLRLFGDVLRRPEDRVVQRFVRILSSSR</sequence>
<name>A0ABR1DMP3_NECAM</name>
<proteinExistence type="predicted"/>
<comment type="caution">
    <text evidence="1">The sequence shown here is derived from an EMBL/GenBank/DDBJ whole genome shotgun (WGS) entry which is preliminary data.</text>
</comment>
<reference evidence="1 2" key="1">
    <citation type="submission" date="2023-08" db="EMBL/GenBank/DDBJ databases">
        <title>A Necator americanus chromosomal reference genome.</title>
        <authorList>
            <person name="Ilik V."/>
            <person name="Petrzelkova K.J."/>
            <person name="Pardy F."/>
            <person name="Fuh T."/>
            <person name="Niatou-Singa F.S."/>
            <person name="Gouil Q."/>
            <person name="Baker L."/>
            <person name="Ritchie M.E."/>
            <person name="Jex A.R."/>
            <person name="Gazzola D."/>
            <person name="Li H."/>
            <person name="Toshio Fujiwara R."/>
            <person name="Zhan B."/>
            <person name="Aroian R.V."/>
            <person name="Pafco B."/>
            <person name="Schwarz E.M."/>
        </authorList>
    </citation>
    <scope>NUCLEOTIDE SEQUENCE [LARGE SCALE GENOMIC DNA]</scope>
    <source>
        <strain evidence="1 2">Aroian</strain>
        <tissue evidence="1">Whole animal</tissue>
    </source>
</reference>
<dbReference type="Proteomes" id="UP001303046">
    <property type="component" value="Unassembled WGS sequence"/>
</dbReference>
<evidence type="ECO:0000313" key="1">
    <source>
        <dbReference type="EMBL" id="KAK6751216.1"/>
    </source>
</evidence>
<organism evidence="1 2">
    <name type="scientific">Necator americanus</name>
    <name type="common">Human hookworm</name>
    <dbReference type="NCBI Taxonomy" id="51031"/>
    <lineage>
        <taxon>Eukaryota</taxon>
        <taxon>Metazoa</taxon>
        <taxon>Ecdysozoa</taxon>
        <taxon>Nematoda</taxon>
        <taxon>Chromadorea</taxon>
        <taxon>Rhabditida</taxon>
        <taxon>Rhabditina</taxon>
        <taxon>Rhabditomorpha</taxon>
        <taxon>Strongyloidea</taxon>
        <taxon>Ancylostomatidae</taxon>
        <taxon>Bunostominae</taxon>
        <taxon>Necator</taxon>
    </lineage>
</organism>
<gene>
    <name evidence="1" type="primary">Necator_chrIV.g16205</name>
    <name evidence="1" type="ORF">RB195_002909</name>
</gene>
<evidence type="ECO:0000313" key="2">
    <source>
        <dbReference type="Proteomes" id="UP001303046"/>
    </source>
</evidence>
<evidence type="ECO:0008006" key="3">
    <source>
        <dbReference type="Google" id="ProtNLM"/>
    </source>
</evidence>
<accession>A0ABR1DMP3</accession>